<evidence type="ECO:0000313" key="3">
    <source>
        <dbReference type="Proteomes" id="UP000001593"/>
    </source>
</evidence>
<dbReference type="Pfam" id="PF14735">
    <property type="entry name" value="HAUS4"/>
    <property type="match status" value="1"/>
</dbReference>
<dbReference type="GO" id="GO:0007098">
    <property type="term" value="P:centrosome cycle"/>
    <property type="evidence" value="ECO:0000318"/>
    <property type="project" value="GO_Central"/>
</dbReference>
<evidence type="ECO:0000256" key="1">
    <source>
        <dbReference type="SAM" id="Coils"/>
    </source>
</evidence>
<dbReference type="GO" id="GO:0051225">
    <property type="term" value="P:spindle assembly"/>
    <property type="evidence" value="ECO:0000318"/>
    <property type="project" value="GO_Central"/>
</dbReference>
<dbReference type="eggNOG" id="ENOG502QW4I">
    <property type="taxonomic scope" value="Eukaryota"/>
</dbReference>
<keyword evidence="1" id="KW-0175">Coiled coil</keyword>
<organism evidence="2 3">
    <name type="scientific">Nematostella vectensis</name>
    <name type="common">Starlet sea anemone</name>
    <dbReference type="NCBI Taxonomy" id="45351"/>
    <lineage>
        <taxon>Eukaryota</taxon>
        <taxon>Metazoa</taxon>
        <taxon>Cnidaria</taxon>
        <taxon>Anthozoa</taxon>
        <taxon>Hexacorallia</taxon>
        <taxon>Actiniaria</taxon>
        <taxon>Edwardsiidae</taxon>
        <taxon>Nematostella</taxon>
    </lineage>
</organism>
<feature type="coiled-coil region" evidence="1">
    <location>
        <begin position="298"/>
        <end position="325"/>
    </location>
</feature>
<name>A7RRC9_NEMVE</name>
<proteinExistence type="predicted"/>
<dbReference type="Proteomes" id="UP000001593">
    <property type="component" value="Unassembled WGS sequence"/>
</dbReference>
<reference evidence="2 3" key="1">
    <citation type="journal article" date="2007" name="Science">
        <title>Sea anemone genome reveals ancestral eumetazoan gene repertoire and genomic organization.</title>
        <authorList>
            <person name="Putnam N.H."/>
            <person name="Srivastava M."/>
            <person name="Hellsten U."/>
            <person name="Dirks B."/>
            <person name="Chapman J."/>
            <person name="Salamov A."/>
            <person name="Terry A."/>
            <person name="Shapiro H."/>
            <person name="Lindquist E."/>
            <person name="Kapitonov V.V."/>
            <person name="Jurka J."/>
            <person name="Genikhovich G."/>
            <person name="Grigoriev I.V."/>
            <person name="Lucas S.M."/>
            <person name="Steele R.E."/>
            <person name="Finnerty J.R."/>
            <person name="Technau U."/>
            <person name="Martindale M.Q."/>
            <person name="Rokhsar D.S."/>
        </authorList>
    </citation>
    <scope>NUCLEOTIDE SEQUENCE [LARGE SCALE GENOMIC DNA]</scope>
    <source>
        <strain evidence="3">CH2 X CH6</strain>
    </source>
</reference>
<dbReference type="PRINTS" id="PR02090">
    <property type="entry name" value="HAUSAUGMINL4"/>
</dbReference>
<dbReference type="OMA" id="CRAMILK"/>
<dbReference type="GO" id="GO:0051011">
    <property type="term" value="F:microtubule minus-end binding"/>
    <property type="evidence" value="ECO:0000318"/>
    <property type="project" value="GO_Central"/>
</dbReference>
<sequence>MASVVSVQETVDKLNASLPIFITAAEVENNPEFTKLLFALSRTLTEDGLSRTTHSELTETKDSLLKQKEKYLEAHTVYSELKSLIMEQNISKNENVPSPSTAALYDALSSAISSAEAVHYLSFTPEGSDEITLLGLKQEDLVQNDSHKIKIQQSFQQNIIPELESRLRAKCELLVNFHEPSKDYESEGLSFAKAGQLPAILQKEKSLLQEERKRLGQDRLMRDRQFRQYYQTLLQSLESLEKLITKHRLQSQVRYDKVTTDWLAAKCEAMCLKIRVLQNQLIRDTYTPETVAALKKIRGLLEVAKEEEERELQRAREALQAYESVGMGFEALVREYSALMIEIDNKKWALSELRQSQDGIDSLWSHR</sequence>
<evidence type="ECO:0000313" key="2">
    <source>
        <dbReference type="EMBL" id="EDO45924.1"/>
    </source>
</evidence>
<dbReference type="GO" id="GO:0070652">
    <property type="term" value="C:HAUS complex"/>
    <property type="evidence" value="ECO:0000318"/>
    <property type="project" value="GO_Central"/>
</dbReference>
<dbReference type="InterPro" id="IPR029327">
    <property type="entry name" value="HAUS4"/>
</dbReference>
<gene>
    <name evidence="2" type="ORF">NEMVEDRAFT_v1g161841</name>
</gene>
<dbReference type="PANTHER" id="PTHR16219:SF1">
    <property type="entry name" value="HAUS AUGMIN-LIKE COMPLEX SUBUNIT 4"/>
    <property type="match status" value="1"/>
</dbReference>
<protein>
    <recommendedName>
        <fullName evidence="4">HAUS augmin-like complex subunit 4</fullName>
    </recommendedName>
</protein>
<accession>A7RRC9</accession>
<keyword evidence="3" id="KW-1185">Reference proteome</keyword>
<dbReference type="HOGENOM" id="CLU_065166_0_0_1"/>
<dbReference type="InParanoid" id="A7RRC9"/>
<dbReference type="OrthoDB" id="661220at2759"/>
<dbReference type="EMBL" id="DS469531">
    <property type="protein sequence ID" value="EDO45924.1"/>
    <property type="molecule type" value="Genomic_DNA"/>
</dbReference>
<dbReference type="KEGG" id="nve:5518063"/>
<dbReference type="PhylomeDB" id="A7RRC9"/>
<dbReference type="STRING" id="45351.A7RRC9"/>
<dbReference type="InterPro" id="IPR026214">
    <property type="entry name" value="HAUS4_met"/>
</dbReference>
<evidence type="ECO:0008006" key="4">
    <source>
        <dbReference type="Google" id="ProtNLM"/>
    </source>
</evidence>
<dbReference type="AlphaFoldDB" id="A7RRC9"/>
<dbReference type="PANTHER" id="PTHR16219">
    <property type="entry name" value="AUGMIN SUBUNIT 4 FAMILY MEMBER"/>
    <property type="match status" value="1"/>
</dbReference>